<protein>
    <recommendedName>
        <fullName evidence="4">Deleted in azoospermia-associated protein 2</fullName>
    </recommendedName>
</protein>
<evidence type="ECO:0000256" key="1">
    <source>
        <dbReference type="SAM" id="MobiDB-lite"/>
    </source>
</evidence>
<accession>A0A3S0ZA12</accession>
<name>A0A3S0ZA12_ELYCH</name>
<feature type="non-terminal residue" evidence="2">
    <location>
        <position position="128"/>
    </location>
</feature>
<feature type="compositionally biased region" description="Polar residues" evidence="1">
    <location>
        <begin position="1"/>
        <end position="10"/>
    </location>
</feature>
<sequence>MSYPKDQSYQKGYPTQAGYPGQYAPPVNPSAPPAYPGMPQMPMGNPAPYPYNYGVPQAGYGPPPPYYAPTQQIPPPNPGYPVQPGFSFNQAMAAPIATFDSGARFDGVATHNIPVSYLSYFCNCDIAR</sequence>
<keyword evidence="3" id="KW-1185">Reference proteome</keyword>
<dbReference type="EMBL" id="RQTK01000993">
    <property type="protein sequence ID" value="RUS72962.1"/>
    <property type="molecule type" value="Genomic_DNA"/>
</dbReference>
<evidence type="ECO:0008006" key="4">
    <source>
        <dbReference type="Google" id="ProtNLM"/>
    </source>
</evidence>
<proteinExistence type="predicted"/>
<dbReference type="AlphaFoldDB" id="A0A3S0ZA12"/>
<evidence type="ECO:0000313" key="3">
    <source>
        <dbReference type="Proteomes" id="UP000271974"/>
    </source>
</evidence>
<comment type="caution">
    <text evidence="2">The sequence shown here is derived from an EMBL/GenBank/DDBJ whole genome shotgun (WGS) entry which is preliminary data.</text>
</comment>
<gene>
    <name evidence="2" type="ORF">EGW08_019279</name>
</gene>
<organism evidence="2 3">
    <name type="scientific">Elysia chlorotica</name>
    <name type="common">Eastern emerald elysia</name>
    <name type="synonym">Sea slug</name>
    <dbReference type="NCBI Taxonomy" id="188477"/>
    <lineage>
        <taxon>Eukaryota</taxon>
        <taxon>Metazoa</taxon>
        <taxon>Spiralia</taxon>
        <taxon>Lophotrochozoa</taxon>
        <taxon>Mollusca</taxon>
        <taxon>Gastropoda</taxon>
        <taxon>Heterobranchia</taxon>
        <taxon>Euthyneura</taxon>
        <taxon>Panpulmonata</taxon>
        <taxon>Sacoglossa</taxon>
        <taxon>Placobranchoidea</taxon>
        <taxon>Plakobranchidae</taxon>
        <taxon>Elysia</taxon>
    </lineage>
</organism>
<evidence type="ECO:0000313" key="2">
    <source>
        <dbReference type="EMBL" id="RUS72962.1"/>
    </source>
</evidence>
<dbReference type="Proteomes" id="UP000271974">
    <property type="component" value="Unassembled WGS sequence"/>
</dbReference>
<reference evidence="2 3" key="1">
    <citation type="submission" date="2019-01" db="EMBL/GenBank/DDBJ databases">
        <title>A draft genome assembly of the solar-powered sea slug Elysia chlorotica.</title>
        <authorList>
            <person name="Cai H."/>
            <person name="Li Q."/>
            <person name="Fang X."/>
            <person name="Li J."/>
            <person name="Curtis N.E."/>
            <person name="Altenburger A."/>
            <person name="Shibata T."/>
            <person name="Feng M."/>
            <person name="Maeda T."/>
            <person name="Schwartz J.A."/>
            <person name="Shigenobu S."/>
            <person name="Lundholm N."/>
            <person name="Nishiyama T."/>
            <person name="Yang H."/>
            <person name="Hasebe M."/>
            <person name="Li S."/>
            <person name="Pierce S.K."/>
            <person name="Wang J."/>
        </authorList>
    </citation>
    <scope>NUCLEOTIDE SEQUENCE [LARGE SCALE GENOMIC DNA]</scope>
    <source>
        <strain evidence="2">EC2010</strain>
        <tissue evidence="2">Whole organism of an adult</tissue>
    </source>
</reference>
<feature type="region of interest" description="Disordered" evidence="1">
    <location>
        <begin position="1"/>
        <end position="25"/>
    </location>
</feature>